<feature type="region of interest" description="Disordered" evidence="1">
    <location>
        <begin position="328"/>
        <end position="490"/>
    </location>
</feature>
<feature type="compositionally biased region" description="Polar residues" evidence="1">
    <location>
        <begin position="362"/>
        <end position="371"/>
    </location>
</feature>
<feature type="compositionally biased region" description="Basic and acidic residues" evidence="1">
    <location>
        <begin position="783"/>
        <end position="796"/>
    </location>
</feature>
<dbReference type="InterPro" id="IPR036859">
    <property type="entry name" value="CAP-Gly_dom_sf"/>
</dbReference>
<feature type="region of interest" description="Disordered" evidence="1">
    <location>
        <begin position="1"/>
        <end position="116"/>
    </location>
</feature>
<name>A0ABR1G817_AURAN</name>
<evidence type="ECO:0000313" key="3">
    <source>
        <dbReference type="EMBL" id="KAK7249288.1"/>
    </source>
</evidence>
<dbReference type="PROSITE" id="PS50245">
    <property type="entry name" value="CAP_GLY_2"/>
    <property type="match status" value="1"/>
</dbReference>
<dbReference type="PANTHER" id="PTHR18916:SF93">
    <property type="entry name" value="RESTIN HOMOLOG"/>
    <property type="match status" value="1"/>
</dbReference>
<dbReference type="Proteomes" id="UP001363151">
    <property type="component" value="Unassembled WGS sequence"/>
</dbReference>
<dbReference type="InterPro" id="IPR000938">
    <property type="entry name" value="CAP-Gly_domain"/>
</dbReference>
<feature type="domain" description="CAP-Gly" evidence="2">
    <location>
        <begin position="159"/>
        <end position="202"/>
    </location>
</feature>
<feature type="compositionally biased region" description="Low complexity" evidence="1">
    <location>
        <begin position="396"/>
        <end position="421"/>
    </location>
</feature>
<feature type="compositionally biased region" description="Low complexity" evidence="1">
    <location>
        <begin position="9"/>
        <end position="25"/>
    </location>
</feature>
<dbReference type="Gene3D" id="2.30.30.190">
    <property type="entry name" value="CAP Gly-rich-like domain"/>
    <property type="match status" value="1"/>
</dbReference>
<dbReference type="PANTHER" id="PTHR18916">
    <property type="entry name" value="DYNACTIN 1-RELATED MICROTUBULE-BINDING"/>
    <property type="match status" value="1"/>
</dbReference>
<evidence type="ECO:0000259" key="2">
    <source>
        <dbReference type="PROSITE" id="PS50245"/>
    </source>
</evidence>
<feature type="compositionally biased region" description="Low complexity" evidence="1">
    <location>
        <begin position="49"/>
        <end position="63"/>
    </location>
</feature>
<protein>
    <recommendedName>
        <fullName evidence="2">CAP-Gly domain-containing protein</fullName>
    </recommendedName>
</protein>
<feature type="compositionally biased region" description="Basic residues" evidence="1">
    <location>
        <begin position="82"/>
        <end position="91"/>
    </location>
</feature>
<dbReference type="SUPFAM" id="SSF74924">
    <property type="entry name" value="Cap-Gly domain"/>
    <property type="match status" value="1"/>
</dbReference>
<dbReference type="Pfam" id="PF01302">
    <property type="entry name" value="CAP_GLY"/>
    <property type="match status" value="1"/>
</dbReference>
<feature type="compositionally biased region" description="Low complexity" evidence="1">
    <location>
        <begin position="338"/>
        <end position="354"/>
    </location>
</feature>
<proteinExistence type="predicted"/>
<feature type="compositionally biased region" description="Acidic residues" evidence="1">
    <location>
        <begin position="267"/>
        <end position="302"/>
    </location>
</feature>
<sequence length="822" mass="87677">MAGEPGGVAASTPRRATTSTTGAPPLSEEAVAAKRRAALEFSREKSRRATALLAAQRRATAAASPSYAFGSKTRTPPDARRPRATNGHKGRTYQEILSGGGGRDDGGRRRREARRRVDAEADEAHVVRELYAGARVDVFDRKGRPRRLDCGRLRYLGPTTFSSGRQVWCGIELDMAFGAHDGEVEGTRYFGPTAALSGLMVPAELVKARARARGRKRTFLDFVVETLCARGERGALGFAAPFARGDVVVAARRGAARLDAGKRVTLSDDDSGDESCGGFEDDDYNSSNSDDDDGDDDDDDDAEAARARAPRRAAAARAARWLPGAFLARDNGTRDDGSGSVESSRSWASSAKSGQNPGGVANGSTFLSRMRQQPRRKVRAYVRPPCSWRPRRASPRRSSPAPTASARPTAPSPRASSGRATCSRTGPSASRAARDVEAQLEAKRLEEQQRRLSGRRPPPSSYAYARPKPEPEKPPAREPKSACARARRPEDPLLVDPTDVKNPFFGFVERFLSLATPAMALFDAGDRRLAAAVAAASDLRARASKATRARAPKKQRSTAAKLFRSAETDDPRGALAAMFAARAAARRPPRAAREPPRAALSSGGRASLRKTAPKAAADIPAHLTFDARRAAGLALGADVEGLRRRRAPAALRVGDVVLTRFGAGVVEARRPAATAAAPRRVVVRCLGWRAKVELEKGDVGRPPCAVGTRLGPATLLNAARVGDGGGREVAVRVDGAAEPSTSRRGRAWRARAAPRASGGGRRPRARRPRPPGTAPRTTAPRTTRSDRSDRGSDPPSRRASRASNDDSSDVSDIEALGSFLEI</sequence>
<gene>
    <name evidence="3" type="ORF">SO694_00047156</name>
</gene>
<feature type="compositionally biased region" description="Basic and acidic residues" evidence="1">
    <location>
        <begin position="467"/>
        <end position="480"/>
    </location>
</feature>
<feature type="region of interest" description="Disordered" evidence="1">
    <location>
        <begin position="585"/>
        <end position="613"/>
    </location>
</feature>
<accession>A0ABR1G817</accession>
<comment type="caution">
    <text evidence="3">The sequence shown here is derived from an EMBL/GenBank/DDBJ whole genome shotgun (WGS) entry which is preliminary data.</text>
</comment>
<keyword evidence="4" id="KW-1185">Reference proteome</keyword>
<reference evidence="3 4" key="1">
    <citation type="submission" date="2024-03" db="EMBL/GenBank/DDBJ databases">
        <title>Aureococcus anophagefferens CCMP1851 and Kratosvirus quantuckense: Draft genome of a second virus-susceptible host strain in the model system.</title>
        <authorList>
            <person name="Chase E."/>
            <person name="Truchon A.R."/>
            <person name="Schepens W."/>
            <person name="Wilhelm S.W."/>
        </authorList>
    </citation>
    <scope>NUCLEOTIDE SEQUENCE [LARGE SCALE GENOMIC DNA]</scope>
    <source>
        <strain evidence="3 4">CCMP1851</strain>
    </source>
</reference>
<evidence type="ECO:0000313" key="4">
    <source>
        <dbReference type="Proteomes" id="UP001363151"/>
    </source>
</evidence>
<feature type="region of interest" description="Disordered" evidence="1">
    <location>
        <begin position="265"/>
        <end position="311"/>
    </location>
</feature>
<evidence type="ECO:0000256" key="1">
    <source>
        <dbReference type="SAM" id="MobiDB-lite"/>
    </source>
</evidence>
<dbReference type="SMART" id="SM01052">
    <property type="entry name" value="CAP_GLY"/>
    <property type="match status" value="1"/>
</dbReference>
<organism evidence="3 4">
    <name type="scientific">Aureococcus anophagefferens</name>
    <name type="common">Harmful bloom alga</name>
    <dbReference type="NCBI Taxonomy" id="44056"/>
    <lineage>
        <taxon>Eukaryota</taxon>
        <taxon>Sar</taxon>
        <taxon>Stramenopiles</taxon>
        <taxon>Ochrophyta</taxon>
        <taxon>Pelagophyceae</taxon>
        <taxon>Pelagomonadales</taxon>
        <taxon>Pelagomonadaceae</taxon>
        <taxon>Aureococcus</taxon>
    </lineage>
</organism>
<dbReference type="EMBL" id="JBBJCI010000080">
    <property type="protein sequence ID" value="KAK7249288.1"/>
    <property type="molecule type" value="Genomic_DNA"/>
</dbReference>
<feature type="region of interest" description="Disordered" evidence="1">
    <location>
        <begin position="734"/>
        <end position="822"/>
    </location>
</feature>
<feature type="compositionally biased region" description="Basic and acidic residues" evidence="1">
    <location>
        <begin position="432"/>
        <end position="450"/>
    </location>
</feature>